<evidence type="ECO:0000256" key="1">
    <source>
        <dbReference type="SAM" id="MobiDB-lite"/>
    </source>
</evidence>
<organism evidence="2">
    <name type="scientific">Brassica napus</name>
    <name type="common">Rape</name>
    <dbReference type="NCBI Taxonomy" id="3708"/>
    <lineage>
        <taxon>Eukaryota</taxon>
        <taxon>Viridiplantae</taxon>
        <taxon>Streptophyta</taxon>
        <taxon>Embryophyta</taxon>
        <taxon>Tracheophyta</taxon>
        <taxon>Spermatophyta</taxon>
        <taxon>Magnoliopsida</taxon>
        <taxon>eudicotyledons</taxon>
        <taxon>Gunneridae</taxon>
        <taxon>Pentapetalae</taxon>
        <taxon>rosids</taxon>
        <taxon>malvids</taxon>
        <taxon>Brassicales</taxon>
        <taxon>Brassicaceae</taxon>
        <taxon>Brassiceae</taxon>
        <taxon>Brassica</taxon>
    </lineage>
</organism>
<proteinExistence type="predicted"/>
<dbReference type="Proteomes" id="UP001295469">
    <property type="component" value="Chromosome C06"/>
</dbReference>
<dbReference type="SUPFAM" id="SSF50249">
    <property type="entry name" value="Nucleic acid-binding proteins"/>
    <property type="match status" value="1"/>
</dbReference>
<dbReference type="InterPro" id="IPR012340">
    <property type="entry name" value="NA-bd_OB-fold"/>
</dbReference>
<name>A0A816Q2E1_BRANA</name>
<feature type="region of interest" description="Disordered" evidence="1">
    <location>
        <begin position="217"/>
        <end position="260"/>
    </location>
</feature>
<sequence>MGISLACDVTDETSFNNKAIGGSRSNDKEHNSGRSHYYMELFFSTCRKKGNVEMAKRVAVEQRVFMKETQVKKEIRAVRWSVKYYLNLFLVDEEDRCYIKQKEMTFLLGFRFKLIANLKDDSSEANFLLFDTNAQMIVRRTAAEFYDENEDPDFLPEAISDLFGKRLLFEISVDSDNIRGKSSQYLVRCANDDREMIEDFAALPHKPVLMLLASDEISDGSGGSSATHVSKRKIKGEEDNDVEDQLSVKKKQGQKKIKGE</sequence>
<evidence type="ECO:0000313" key="2">
    <source>
        <dbReference type="EMBL" id="CAF2054490.1"/>
    </source>
</evidence>
<dbReference type="EMBL" id="HG994370">
    <property type="protein sequence ID" value="CAF2054490.1"/>
    <property type="molecule type" value="Genomic_DNA"/>
</dbReference>
<protein>
    <submittedName>
        <fullName evidence="2">(rape) hypothetical protein</fullName>
    </submittedName>
</protein>
<dbReference type="Gene3D" id="2.40.50.140">
    <property type="entry name" value="Nucleic acid-binding proteins"/>
    <property type="match status" value="1"/>
</dbReference>
<dbReference type="AlphaFoldDB" id="A0A816Q2E1"/>
<gene>
    <name evidence="2" type="ORF">DARMORV10_C06P03710.1</name>
</gene>
<reference evidence="2" key="1">
    <citation type="submission" date="2021-01" db="EMBL/GenBank/DDBJ databases">
        <authorList>
            <consortium name="Genoscope - CEA"/>
            <person name="William W."/>
        </authorList>
    </citation>
    <scope>NUCLEOTIDE SEQUENCE</scope>
</reference>
<accession>A0A816Q2E1</accession>
<feature type="compositionally biased region" description="Basic residues" evidence="1">
    <location>
        <begin position="248"/>
        <end position="260"/>
    </location>
</feature>